<evidence type="ECO:0000313" key="13">
    <source>
        <dbReference type="Proteomes" id="UP000194841"/>
    </source>
</evidence>
<dbReference type="EC" id="3.1.3.-" evidence="10"/>
<dbReference type="GO" id="GO:0004721">
    <property type="term" value="F:phosphoprotein phosphatase activity"/>
    <property type="evidence" value="ECO:0007669"/>
    <property type="project" value="UniProtKB-KW"/>
</dbReference>
<evidence type="ECO:0000256" key="10">
    <source>
        <dbReference type="PIRNR" id="PIRNR002884"/>
    </source>
</evidence>
<comment type="subunit">
    <text evidence="10">Homodimer.</text>
</comment>
<comment type="subcellular location">
    <subcellularLocation>
        <location evidence="1 10">Cytoplasm</location>
    </subcellularLocation>
</comment>
<evidence type="ECO:0000256" key="3">
    <source>
        <dbReference type="ARBA" id="ARBA00018484"/>
    </source>
</evidence>
<evidence type="ECO:0000256" key="9">
    <source>
        <dbReference type="ARBA" id="ARBA00029599"/>
    </source>
</evidence>
<dbReference type="Pfam" id="PF04344">
    <property type="entry name" value="CheZ"/>
    <property type="match status" value="1"/>
</dbReference>
<dbReference type="GO" id="GO:0006935">
    <property type="term" value="P:chemotaxis"/>
    <property type="evidence" value="ECO:0007669"/>
    <property type="project" value="UniProtKB-KW"/>
</dbReference>
<dbReference type="Gene3D" id="1.10.287.500">
    <property type="entry name" value="Helix hairpin bin"/>
    <property type="match status" value="1"/>
</dbReference>
<keyword evidence="6 10" id="KW-0283">Flagellar rotation</keyword>
<evidence type="ECO:0000256" key="7">
    <source>
        <dbReference type="ARBA" id="ARBA00022801"/>
    </source>
</evidence>
<dbReference type="Proteomes" id="UP000194841">
    <property type="component" value="Unassembled WGS sequence"/>
</dbReference>
<evidence type="ECO:0000256" key="6">
    <source>
        <dbReference type="ARBA" id="ARBA00022779"/>
    </source>
</evidence>
<comment type="similarity">
    <text evidence="2 10">Belongs to the CheZ family.</text>
</comment>
<comment type="caution">
    <text evidence="12">The sequence shown here is derived from an EMBL/GenBank/DDBJ whole genome shotgun (WGS) entry which is preliminary data.</text>
</comment>
<dbReference type="GO" id="GO:0050920">
    <property type="term" value="P:regulation of chemotaxis"/>
    <property type="evidence" value="ECO:0007669"/>
    <property type="project" value="InterPro"/>
</dbReference>
<evidence type="ECO:0000256" key="1">
    <source>
        <dbReference type="ARBA" id="ARBA00004496"/>
    </source>
</evidence>
<dbReference type="PANTHER" id="PTHR43693">
    <property type="entry name" value="PROTEIN PHOSPHATASE CHEZ"/>
    <property type="match status" value="1"/>
</dbReference>
<keyword evidence="5 10" id="KW-0145">Chemotaxis</keyword>
<dbReference type="GO" id="GO:0009288">
    <property type="term" value="C:bacterial-type flagellum"/>
    <property type="evidence" value="ECO:0007669"/>
    <property type="project" value="InterPro"/>
</dbReference>
<dbReference type="GO" id="GO:0097588">
    <property type="term" value="P:archaeal or bacterial-type flagellum-dependent cell motility"/>
    <property type="evidence" value="ECO:0007669"/>
    <property type="project" value="UniProtKB-KW"/>
</dbReference>
<evidence type="ECO:0000256" key="5">
    <source>
        <dbReference type="ARBA" id="ARBA00022500"/>
    </source>
</evidence>
<evidence type="ECO:0000256" key="8">
    <source>
        <dbReference type="ARBA" id="ARBA00022912"/>
    </source>
</evidence>
<keyword evidence="7 10" id="KW-0378">Hydrolase</keyword>
<proteinExistence type="inferred from homology"/>
<comment type="function">
    <text evidence="10">Plays an important role in bacterial chemotaxis signal transduction pathway by accelerating the dephosphorylation of phosphorylated CheY (CheY-P).</text>
</comment>
<name>A0A244CSI8_PSEDV</name>
<evidence type="ECO:0000313" key="12">
    <source>
        <dbReference type="EMBL" id="OUL58548.1"/>
    </source>
</evidence>
<dbReference type="PANTHER" id="PTHR43693:SF1">
    <property type="entry name" value="PROTEIN PHOSPHATASE CHEZ"/>
    <property type="match status" value="1"/>
</dbReference>
<dbReference type="EMBL" id="MWPV01000002">
    <property type="protein sequence ID" value="OUL58548.1"/>
    <property type="molecule type" value="Genomic_DNA"/>
</dbReference>
<dbReference type="GO" id="GO:0005737">
    <property type="term" value="C:cytoplasm"/>
    <property type="evidence" value="ECO:0007669"/>
    <property type="project" value="UniProtKB-SubCell"/>
</dbReference>
<accession>A0A244CSI8</accession>
<dbReference type="PIRSF" id="PIRSF002884">
    <property type="entry name" value="CheZ"/>
    <property type="match status" value="1"/>
</dbReference>
<reference evidence="12 13" key="1">
    <citation type="submission" date="2017-02" db="EMBL/GenBank/DDBJ databases">
        <title>Pseudoalteromonas ulvae TC14 Genome.</title>
        <authorList>
            <person name="Molmeret M."/>
        </authorList>
    </citation>
    <scope>NUCLEOTIDE SEQUENCE [LARGE SCALE GENOMIC DNA]</scope>
    <source>
        <strain evidence="12">TC14</strain>
    </source>
</reference>
<feature type="site" description="Enhances dephosphorylation of CheY-P" evidence="11">
    <location>
        <position position="175"/>
    </location>
</feature>
<keyword evidence="13" id="KW-1185">Reference proteome</keyword>
<keyword evidence="4 10" id="KW-0963">Cytoplasm</keyword>
<evidence type="ECO:0000256" key="4">
    <source>
        <dbReference type="ARBA" id="ARBA00022490"/>
    </source>
</evidence>
<dbReference type="AlphaFoldDB" id="A0A244CSI8"/>
<dbReference type="RefSeq" id="WP_086743850.1">
    <property type="nucleotide sequence ID" value="NZ_MWPV01000002.1"/>
</dbReference>
<keyword evidence="8 10" id="KW-0904">Protein phosphatase</keyword>
<dbReference type="SUPFAM" id="SSF75708">
    <property type="entry name" value="Chemotaxis phosphatase CheZ"/>
    <property type="match status" value="1"/>
</dbReference>
<dbReference type="InterPro" id="IPR007439">
    <property type="entry name" value="Chemotax_Pase_CheZ"/>
</dbReference>
<evidence type="ECO:0000256" key="2">
    <source>
        <dbReference type="ARBA" id="ARBA00005908"/>
    </source>
</evidence>
<protein>
    <recommendedName>
        <fullName evidence="3 10">Protein phosphatase CheZ</fullName>
        <ecNumber evidence="10">3.1.3.-</ecNumber>
    </recommendedName>
    <alternativeName>
        <fullName evidence="9 10">Chemotaxis protein CheZ</fullName>
    </alternativeName>
</protein>
<sequence>MSASALPQITLDQAKQLVELLENGEQEQANELLLQISSDEQSELFAEVGKLTRQLHDSLKNFELDDKLSALTQESLPDAKQRLNYVMEMTEQAANKTMDAIEASLPLADKLNDEINNLKPSWDRLMSRNLKLGEFKTLCRELDDFIQGTQKDTQQLHSLMTQVLMAQDYQDLTGQVIRRVIELVREVEDSLIYMLTVFGSPVEASKEVKEKNTIVAEVSSTELDQVAEGPIIDAAERDDVVSGQDEVDDLLSSLGF</sequence>
<dbReference type="OrthoDB" id="9773007at2"/>
<evidence type="ECO:0000256" key="11">
    <source>
        <dbReference type="PIRSR" id="PIRSR002884-1"/>
    </source>
</evidence>
<organism evidence="12 13">
    <name type="scientific">Pseudoalteromonas ulvae</name>
    <dbReference type="NCBI Taxonomy" id="107327"/>
    <lineage>
        <taxon>Bacteria</taxon>
        <taxon>Pseudomonadati</taxon>
        <taxon>Pseudomonadota</taxon>
        <taxon>Gammaproteobacteria</taxon>
        <taxon>Alteromonadales</taxon>
        <taxon>Pseudoalteromonadaceae</taxon>
        <taxon>Pseudoalteromonas</taxon>
    </lineage>
</organism>
<gene>
    <name evidence="12" type="ORF">B1199_09505</name>
</gene>
<dbReference type="InterPro" id="IPR050992">
    <property type="entry name" value="CheZ_family_phosphatases"/>
</dbReference>